<dbReference type="Pfam" id="PF13692">
    <property type="entry name" value="Glyco_trans_1_4"/>
    <property type="match status" value="1"/>
</dbReference>
<dbReference type="STRING" id="914237.A0A1E1JTW1"/>
<comment type="caution">
    <text evidence="3">The sequence shown here is derived from an EMBL/GenBank/DDBJ whole genome shotgun (WGS) entry which is preliminary data.</text>
</comment>
<dbReference type="GO" id="GO:0016740">
    <property type="term" value="F:transferase activity"/>
    <property type="evidence" value="ECO:0007669"/>
    <property type="project" value="UniProtKB-KW"/>
</dbReference>
<feature type="transmembrane region" description="Helical" evidence="2">
    <location>
        <begin position="1292"/>
        <end position="1319"/>
    </location>
</feature>
<name>A0A1E1JTW1_9HELO</name>
<feature type="transmembrane region" description="Helical" evidence="2">
    <location>
        <begin position="1354"/>
        <end position="1373"/>
    </location>
</feature>
<feature type="transmembrane region" description="Helical" evidence="2">
    <location>
        <begin position="968"/>
        <end position="990"/>
    </location>
</feature>
<protein>
    <submittedName>
        <fullName evidence="3">Related to glycosyl transferase</fullName>
    </submittedName>
</protein>
<keyword evidence="2" id="KW-1133">Transmembrane helix</keyword>
<feature type="transmembrane region" description="Helical" evidence="2">
    <location>
        <begin position="899"/>
        <end position="923"/>
    </location>
</feature>
<feature type="compositionally biased region" description="Polar residues" evidence="1">
    <location>
        <begin position="2789"/>
        <end position="2801"/>
    </location>
</feature>
<organism evidence="3 4">
    <name type="scientific">Rhynchosporium graminicola</name>
    <dbReference type="NCBI Taxonomy" id="2792576"/>
    <lineage>
        <taxon>Eukaryota</taxon>
        <taxon>Fungi</taxon>
        <taxon>Dikarya</taxon>
        <taxon>Ascomycota</taxon>
        <taxon>Pezizomycotina</taxon>
        <taxon>Leotiomycetes</taxon>
        <taxon>Helotiales</taxon>
        <taxon>Ploettnerulaceae</taxon>
        <taxon>Rhynchosporium</taxon>
    </lineage>
</organism>
<feature type="transmembrane region" description="Helical" evidence="2">
    <location>
        <begin position="20"/>
        <end position="44"/>
    </location>
</feature>
<proteinExistence type="predicted"/>
<evidence type="ECO:0000313" key="3">
    <source>
        <dbReference type="EMBL" id="CZS89209.1"/>
    </source>
</evidence>
<reference evidence="4" key="1">
    <citation type="submission" date="2016-03" db="EMBL/GenBank/DDBJ databases">
        <authorList>
            <person name="Ploux O."/>
        </authorList>
    </citation>
    <scope>NUCLEOTIDE SEQUENCE [LARGE SCALE GENOMIC DNA]</scope>
    <source>
        <strain evidence="4">UK7</strain>
    </source>
</reference>
<dbReference type="PANTHER" id="PTHR12526:SF630">
    <property type="entry name" value="GLYCOSYLTRANSFERASE"/>
    <property type="match status" value="1"/>
</dbReference>
<feature type="transmembrane region" description="Helical" evidence="2">
    <location>
        <begin position="1002"/>
        <end position="1021"/>
    </location>
</feature>
<dbReference type="PANTHER" id="PTHR12526">
    <property type="entry name" value="GLYCOSYLTRANSFERASE"/>
    <property type="match status" value="1"/>
</dbReference>
<feature type="transmembrane region" description="Helical" evidence="2">
    <location>
        <begin position="1331"/>
        <end position="1348"/>
    </location>
</feature>
<evidence type="ECO:0000313" key="4">
    <source>
        <dbReference type="Proteomes" id="UP000178129"/>
    </source>
</evidence>
<keyword evidence="2" id="KW-0812">Transmembrane</keyword>
<gene>
    <name evidence="3" type="ORF">RCO7_04731</name>
</gene>
<feature type="compositionally biased region" description="Polar residues" evidence="1">
    <location>
        <begin position="2880"/>
        <end position="2890"/>
    </location>
</feature>
<keyword evidence="3" id="KW-0808">Transferase</keyword>
<evidence type="ECO:0000256" key="2">
    <source>
        <dbReference type="SAM" id="Phobius"/>
    </source>
</evidence>
<dbReference type="Proteomes" id="UP000178129">
    <property type="component" value="Unassembled WGS sequence"/>
</dbReference>
<dbReference type="InParanoid" id="A0A1E1JTW1"/>
<keyword evidence="4" id="KW-1185">Reference proteome</keyword>
<feature type="transmembrane region" description="Helical" evidence="2">
    <location>
        <begin position="935"/>
        <end position="962"/>
    </location>
</feature>
<feature type="region of interest" description="Disordered" evidence="1">
    <location>
        <begin position="2788"/>
        <end position="2890"/>
    </location>
</feature>
<feature type="transmembrane region" description="Helical" evidence="2">
    <location>
        <begin position="1027"/>
        <end position="1044"/>
    </location>
</feature>
<feature type="transmembrane region" description="Helical" evidence="2">
    <location>
        <begin position="859"/>
        <end position="879"/>
    </location>
</feature>
<dbReference type="EMBL" id="FJUW01000002">
    <property type="protein sequence ID" value="CZS89209.1"/>
    <property type="molecule type" value="Genomic_DNA"/>
</dbReference>
<dbReference type="SUPFAM" id="SSF53756">
    <property type="entry name" value="UDP-Glycosyltransferase/glycogen phosphorylase"/>
    <property type="match status" value="1"/>
</dbReference>
<evidence type="ECO:0000256" key="1">
    <source>
        <dbReference type="SAM" id="MobiDB-lite"/>
    </source>
</evidence>
<keyword evidence="2" id="KW-0472">Membrane</keyword>
<sequence length="2890" mass="324909">MVNLLDIGELGINKPLEHWWQWAFIGIAASSALVGILCFLLVLLHSIRKWSKSERKYTTIPPRLKAFLEFHENGSTPIISEKSRLPASSFGVYLGPFETQPTQAEIDLLSRWDILILDPLQVGVHEAIANIRTSAQNTRIGRLHLRELHAPSQRQNDQDIIVAVEKVRDVIEKRFRNSNTQSSSFAGILLAGWEEWLPIPIFDALVQYVRSNGLDVYLEIAPPNFLGKDSPNMAKFAGVVVRNGTILTSGHVRDYFQMAVMKSTVKAFVTQTCLREFRVMVWETVDDEKSLSHSVIKRCYIWCRYYSAMVFITSKGAVYDPASEGILEPLAAFQWLKDQRVMKLHNQWRSTHQLISNPTPGGSIAKLEQIVPSLKYLTPVLDLSEKPQRSDKADASLDLTLIDPAVRDEKNSSWFRHMSTIRGSPISFSPSGKSYSLLGCFPIGLHVTQDDYNQIVQTQRHLLRMGKLDQIKPSKLRAFGALFRKLHHDGFTYESSHIDTNVLQCLDELAQGLWASSDSEDILDPIEVYIGLDSGFRTPDGAQFWAVSDVDAETGSLTIYVSRYASDHQSTLLHAYLSNRGCSRHACFATEIAVADAIAGRPQTSLPKRFVQDIKLLTPSDIILFFQHLKVSDQENGDTLVGQVRSLLEEQILDGPSFAQLRELDTAGYLSGKIPEQMIIESRGLWYEKHGYQHFDIDVALKVFRDVAANFVDILCSRRHDDLEKITDVLESVITAEGFDAYSDIVALAIFCAARKAAFNEIYLEVSDRNPLFNEYSDQAGAFSELFALGSRCEDYFDLTPSAFGKILSDRHREHYSKPHNQPPLQIEYATGYASSYAVAQIDIDDTVKEYEMPAYQRLTYLSVFAIPAFIDIMLLTTTGHGLYLSSFMSDPEKRSATIALMISLPLSSAIGTWIAIGGSYYLNSVAFPAANMYIITRLTAGLVVMLTIGLSGFVIVSAVFANVRDGIVFLLYFTALTTYLTLLAVLSSYQYLGSSFQNGRTIILSSVPILFVAPIITLFVEGYDTVIYLIALYIFIGVLVLGARRIGSQWVNWYHTINAIDDNKLKEWYVKVKGQGNKDVFSGMTDPAALVLARSSLLQDVKKERAKRIWMPATPDPLVNQLAKGWEATIFLLEWYCRLQGSKQPIPYSSTWNVQVKVGLASLIEAQRGIRLHNSFVLWRQAGDEVICGVLYFLIALLDRWVELLSGGNLLGLAAGNSNTVRKATGLGLAYYLIGSVILDYRSYSLIHLIEAQSPEPIRSAEFIRDAVVKTAKTRRNLYFSTLGKFLSVHVWSLALTTAILFILDGTLLGLEVFGAFYNKIFSGSRTKKPLLIAIGIAFPLGMVLRGLQPTKIYSTIIPLGVATWIAALLSIKTAKISVPRKPVNRDPSNQGLFHAYSGLGEDQHWGQGELSKFFNDITAATLGFTSSTEANSLLGIEVRAILMSCSEQYLSKPAAKAFPDSYSIVGEISKKWNDGTIKIQLVSMHRHIPSKANIRALSCFSSDGELQVLINMPDEGNSKGRPFAANNYQFIAEILLHAGAEFLMGMSHERCVLIESLPAYRQASGHEKYKVSESIRREIAKDESPETRAVAIANSKAELLQQACFGLDCDLMWDKMPGEIRSMFFRRCMGERADLTTANSQWLKRVLLKDSKIDLPAFVTQCDFGVLLAMNKLRFFRSLKGDESFEKSDDFLRRKIATANSDDFRFEPEPSSFQKFVLGPLVGTYHGVGTWLKFFIVSLVADPEFHRELRFTLATRSQLFSNSATLFLSAIWFVAKKAQNILIPWFLFHNREKAQKTWDGTKGTVYSLKKNRLIIQSLDETSTSFFHIRPQKDFKLHKYAKLLEKEPEKPSEMLGVSHFTKGMLLQGREVYLKGVLVNEYQYEYANQITGGVLRKNRNPRIPLSRTCITGEDMFQTVHYNKKGFIESGSYVFKDTESLVRFKYHYRKNAQFDDELLRAEFIFPHVTCNINWCAPPARHASKMERWIPNSRVTEATFVRGEDVYESTWFYDHQHHPTITTTLNGEYCDTPDLILEDWLSVLKKPINCNFRMDNPLLDFPSLKTNFFSRQLRLNVKRSPISTSRARSQLWRAWKNDKYFDGVLTRYLDEKLLRYEPLLKPYWKKRDRGALTGAEGYLIMHTDAIMASSELSNDISSWTPLAIKLGDLHGFGQGGDALMFTRSQTLQPDTNDNLHVMAVDTGTWPNEGGGVSACRRDVVNNLKSIKWHMVVESANDFGLPKHQIEENVQSLKVVPLWGLDFLHPVHGVFHNKLDSEVNPAARNAKFEDIQKTFIPALTALVKAARAKTLSTSDIHQATRALVDINTYFEGPRHWASVWTSEVVKNAWRNLWLSETLPNTKPPSEWFETELPTLGHLDAAMDLWFRYLFIFSIPVPEHIPAVFQASHHSVSASYGVVCKMKRNCTLQIWDHAISWRETNLYLSSALCVLQPYVRNSLLGLMRVTAVLALHHADQILPCADFFNIGWEIEVGSHYGNVEHRKKFARKVDPVVNGIPDMKKFSPVAEISSEKPTVTMLSHVWFAKDIKTAILAANVIVNEWGFKDYQLHIYGALDKDPVYSAECQEILASKSLGSNLMLMGTSDPKTVLATSWLFLNSSVSEGLPLALGEAALTGVPVVCTDVGASLRVLTDKDDGSRFSEVVAPNDAQSLARAQINILAMIGEWAKYAEDKPGEEAPILPFKPGPEDVARITARMYAKKTQRRKLGLMARNIVQKAFSGERYLREHEQMLWIGKCTSIQKKGEDLEEFSSGYNDFVDLDTTLIAPTAMWSRTRPSSGRTSFSSVNEDDNNSVRESVWGNAPAEGRRGRAKTPASIYSTSPSGTPGMLSPKGSNENLPLWANRPRSISRGRSPKPWTAEHSYSRSRLSNVSTFV</sequence>
<accession>A0A1E1JTW1</accession>
<dbReference type="Gene3D" id="3.40.50.2000">
    <property type="entry name" value="Glycogen Phosphorylase B"/>
    <property type="match status" value="1"/>
</dbReference>